<dbReference type="Gene3D" id="1.20.5.170">
    <property type="match status" value="1"/>
</dbReference>
<dbReference type="SUPFAM" id="SSF57959">
    <property type="entry name" value="Leucine zipper domain"/>
    <property type="match status" value="1"/>
</dbReference>
<dbReference type="PROSITE" id="PS00036">
    <property type="entry name" value="BZIP_BASIC"/>
    <property type="match status" value="1"/>
</dbReference>
<dbReference type="PANTHER" id="PTHR19304">
    <property type="entry name" value="CYCLIC-AMP RESPONSE ELEMENT BINDING PROTEIN"/>
    <property type="match status" value="1"/>
</dbReference>
<feature type="compositionally biased region" description="Polar residues" evidence="5">
    <location>
        <begin position="296"/>
        <end position="307"/>
    </location>
</feature>
<dbReference type="Pfam" id="PF00170">
    <property type="entry name" value="bZIP_1"/>
    <property type="match status" value="1"/>
</dbReference>
<dbReference type="GO" id="GO:0003700">
    <property type="term" value="F:DNA-binding transcription factor activity"/>
    <property type="evidence" value="ECO:0007669"/>
    <property type="project" value="InterPro"/>
</dbReference>
<organism evidence="7 8">
    <name type="scientific">Phomopsis amygdali</name>
    <name type="common">Fusicoccum amygdali</name>
    <dbReference type="NCBI Taxonomy" id="1214568"/>
    <lineage>
        <taxon>Eukaryota</taxon>
        <taxon>Fungi</taxon>
        <taxon>Dikarya</taxon>
        <taxon>Ascomycota</taxon>
        <taxon>Pezizomycotina</taxon>
        <taxon>Sordariomycetes</taxon>
        <taxon>Sordariomycetidae</taxon>
        <taxon>Diaporthales</taxon>
        <taxon>Diaporthaceae</taxon>
        <taxon>Diaporthe</taxon>
    </lineage>
</organism>
<keyword evidence="4" id="KW-0539">Nucleus</keyword>
<proteinExistence type="predicted"/>
<dbReference type="InterPro" id="IPR051027">
    <property type="entry name" value="bZIP_transcription_factors"/>
</dbReference>
<feature type="compositionally biased region" description="Acidic residues" evidence="5">
    <location>
        <begin position="156"/>
        <end position="166"/>
    </location>
</feature>
<comment type="subcellular location">
    <subcellularLocation>
        <location evidence="1">Nucleus</location>
    </subcellularLocation>
</comment>
<feature type="domain" description="BZIP" evidence="6">
    <location>
        <begin position="167"/>
        <end position="230"/>
    </location>
</feature>
<name>A0AAD9S8W9_PHOAM</name>
<keyword evidence="8" id="KW-1185">Reference proteome</keyword>
<dbReference type="InterPro" id="IPR046347">
    <property type="entry name" value="bZIP_sf"/>
</dbReference>
<evidence type="ECO:0000313" key="8">
    <source>
        <dbReference type="Proteomes" id="UP001265746"/>
    </source>
</evidence>
<gene>
    <name evidence="7" type="ORF">N8I77_009002</name>
</gene>
<comment type="caution">
    <text evidence="7">The sequence shown here is derived from an EMBL/GenBank/DDBJ whole genome shotgun (WGS) entry which is preliminary data.</text>
</comment>
<feature type="compositionally biased region" description="Polar residues" evidence="5">
    <location>
        <begin position="272"/>
        <end position="283"/>
    </location>
</feature>
<evidence type="ECO:0000256" key="5">
    <source>
        <dbReference type="SAM" id="MobiDB-lite"/>
    </source>
</evidence>
<accession>A0AAD9S8W9</accession>
<protein>
    <recommendedName>
        <fullName evidence="6">BZIP domain-containing protein</fullName>
    </recommendedName>
</protein>
<sequence>MEDPSHFTSDLLDLDGINSYPDTLENGVIVASTELLSTPNQAYSTMNASILPSPRSSLGQSPVMPFQDISYGDQVCDPSLLANQGAMSTRSKVAEPLTPTSFGARGSISTKSSTNSIASLQDTHTTSSARKSVPESSEPPRKKARQKQSKPVKQESEDEEEEEDESTDKRKKFLEKNRIAASKCREKKKKWVHELEYNKSHLERHNMELRLEHRGLVNELNQTKSMLMSHADCNDPNITEWLNNQARRIVQTTGPSMFSMANPLSVYLPQGQHRNSGNVSGSSMVDLGPSSRRESTSYSQGHSSIDTTPPIDPALPMSSVSPKVKEETLINLDHMGWTNE</sequence>
<dbReference type="GO" id="GO:0005634">
    <property type="term" value="C:nucleus"/>
    <property type="evidence" value="ECO:0007669"/>
    <property type="project" value="UniProtKB-SubCell"/>
</dbReference>
<evidence type="ECO:0000256" key="4">
    <source>
        <dbReference type="ARBA" id="ARBA00023242"/>
    </source>
</evidence>
<evidence type="ECO:0000313" key="7">
    <source>
        <dbReference type="EMBL" id="KAK2602473.1"/>
    </source>
</evidence>
<dbReference type="EMBL" id="JAUJFL010000005">
    <property type="protein sequence ID" value="KAK2602473.1"/>
    <property type="molecule type" value="Genomic_DNA"/>
</dbReference>
<dbReference type="InterPro" id="IPR004827">
    <property type="entry name" value="bZIP"/>
</dbReference>
<reference evidence="7" key="1">
    <citation type="submission" date="2023-06" db="EMBL/GenBank/DDBJ databases">
        <authorList>
            <person name="Noh H."/>
        </authorList>
    </citation>
    <scope>NUCLEOTIDE SEQUENCE</scope>
    <source>
        <strain evidence="7">DUCC20226</strain>
    </source>
</reference>
<evidence type="ECO:0000256" key="3">
    <source>
        <dbReference type="ARBA" id="ARBA00023163"/>
    </source>
</evidence>
<feature type="compositionally biased region" description="Polar residues" evidence="5">
    <location>
        <begin position="107"/>
        <end position="130"/>
    </location>
</feature>
<dbReference type="CDD" id="cd14687">
    <property type="entry name" value="bZIP_ATF2"/>
    <property type="match status" value="1"/>
</dbReference>
<feature type="region of interest" description="Disordered" evidence="5">
    <location>
        <begin position="87"/>
        <end position="170"/>
    </location>
</feature>
<dbReference type="Proteomes" id="UP001265746">
    <property type="component" value="Unassembled WGS sequence"/>
</dbReference>
<evidence type="ECO:0000256" key="2">
    <source>
        <dbReference type="ARBA" id="ARBA00023015"/>
    </source>
</evidence>
<keyword evidence="3" id="KW-0804">Transcription</keyword>
<evidence type="ECO:0000259" key="6">
    <source>
        <dbReference type="PROSITE" id="PS50217"/>
    </source>
</evidence>
<feature type="region of interest" description="Disordered" evidence="5">
    <location>
        <begin position="269"/>
        <end position="321"/>
    </location>
</feature>
<dbReference type="SMART" id="SM00338">
    <property type="entry name" value="BRLZ"/>
    <property type="match status" value="1"/>
</dbReference>
<evidence type="ECO:0000256" key="1">
    <source>
        <dbReference type="ARBA" id="ARBA00004123"/>
    </source>
</evidence>
<dbReference type="AlphaFoldDB" id="A0AAD9S8W9"/>
<dbReference type="PROSITE" id="PS50217">
    <property type="entry name" value="BZIP"/>
    <property type="match status" value="1"/>
</dbReference>
<keyword evidence="2" id="KW-0805">Transcription regulation</keyword>